<dbReference type="PANTHER" id="PTHR36089">
    <property type="entry name" value="CHITIN SYNTHASE 3 COMPLEX PROTEIN CSI2-RELATED"/>
    <property type="match status" value="1"/>
</dbReference>
<feature type="region of interest" description="Disordered" evidence="1">
    <location>
        <begin position="23"/>
        <end position="87"/>
    </location>
</feature>
<protein>
    <recommendedName>
        <fullName evidence="5">Vacuolar membrane protein</fullName>
    </recommendedName>
</protein>
<dbReference type="GO" id="GO:0005935">
    <property type="term" value="C:cellular bud neck"/>
    <property type="evidence" value="ECO:0007669"/>
    <property type="project" value="TreeGrafter"/>
</dbReference>
<feature type="compositionally biased region" description="Low complexity" evidence="1">
    <location>
        <begin position="23"/>
        <end position="82"/>
    </location>
</feature>
<dbReference type="HOGENOM" id="CLU_061224_0_0_1"/>
<dbReference type="PANTHER" id="PTHR36089:SF1">
    <property type="entry name" value="CHITIN SYNTHASE 3 COMPLEX PROTEIN CSI2-RELATED"/>
    <property type="match status" value="1"/>
</dbReference>
<feature type="transmembrane region" description="Helical" evidence="2">
    <location>
        <begin position="99"/>
        <end position="124"/>
    </location>
</feature>
<dbReference type="GO" id="GO:0000324">
    <property type="term" value="C:fungal-type vacuole"/>
    <property type="evidence" value="ECO:0007669"/>
    <property type="project" value="TreeGrafter"/>
</dbReference>
<keyword evidence="2" id="KW-1133">Transmembrane helix</keyword>
<dbReference type="Proteomes" id="UP000000689">
    <property type="component" value="Chromosome 2"/>
</dbReference>
<evidence type="ECO:0000256" key="2">
    <source>
        <dbReference type="SAM" id="Phobius"/>
    </source>
</evidence>
<dbReference type="KEGG" id="ndi:NDAI_0B03740"/>
<dbReference type="EMBL" id="HE580268">
    <property type="protein sequence ID" value="CCD23408.1"/>
    <property type="molecule type" value="Genomic_DNA"/>
</dbReference>
<feature type="region of interest" description="Disordered" evidence="1">
    <location>
        <begin position="161"/>
        <end position="186"/>
    </location>
</feature>
<keyword evidence="2" id="KW-0812">Transmembrane</keyword>
<dbReference type="RefSeq" id="XP_003668651.1">
    <property type="nucleotide sequence ID" value="XM_003668603.1"/>
</dbReference>
<evidence type="ECO:0000256" key="1">
    <source>
        <dbReference type="SAM" id="MobiDB-lite"/>
    </source>
</evidence>
<sequence>MVSIPLSKTFKVLEPRALPKLVTTTSSSTSTSTSPSTSQESTSTHSGSNSAITTTSPSPSITSSSPSSSTTTVIPTITPPSINDNPYITNDDKYVQSTVFIAVGVIVGFIFFLYLALWAITSYLNYRTAKKSTSYDSLLASSNGYNTPLMIHKIESNDSDYYSDKTNERKNSFNEERNSISPKTNQGLFNNVNSNLSSLNMPGANPVTDNYCNSTTEVNNNLNHISNSAITVANSTTITNTTPGSNTTTGTNTPPTNFRHSLFISPTARVIEQQQKHNRLSEFYQDTSNTMNTSEASIITESVITDLNKPDLINITPDRRKRNSLLSTFSSPSLSGQYLQSPPHLYSERSRLSVSSMAPLNIQRLKGRNSTNTGSRKLTPSMVLDNLLGEEDNDTDSHKESN</sequence>
<keyword evidence="2" id="KW-0472">Membrane</keyword>
<organism evidence="3 4">
    <name type="scientific">Naumovozyma dairenensis (strain ATCC 10597 / BCRC 20456 / CBS 421 / NBRC 0211 / NRRL Y-12639)</name>
    <name type="common">Saccharomyces dairenensis</name>
    <dbReference type="NCBI Taxonomy" id="1071378"/>
    <lineage>
        <taxon>Eukaryota</taxon>
        <taxon>Fungi</taxon>
        <taxon>Dikarya</taxon>
        <taxon>Ascomycota</taxon>
        <taxon>Saccharomycotina</taxon>
        <taxon>Saccharomycetes</taxon>
        <taxon>Saccharomycetales</taxon>
        <taxon>Saccharomycetaceae</taxon>
        <taxon>Naumovozyma</taxon>
    </lineage>
</organism>
<dbReference type="GeneID" id="11498273"/>
<name>G0W6J7_NAUDC</name>
<evidence type="ECO:0000313" key="3">
    <source>
        <dbReference type="EMBL" id="CCD23408.1"/>
    </source>
</evidence>
<dbReference type="InterPro" id="IPR051009">
    <property type="entry name" value="PRM"/>
</dbReference>
<feature type="region of interest" description="Disordered" evidence="1">
    <location>
        <begin position="237"/>
        <end position="257"/>
    </location>
</feature>
<keyword evidence="4" id="KW-1185">Reference proteome</keyword>
<accession>G0W6J7</accession>
<evidence type="ECO:0008006" key="5">
    <source>
        <dbReference type="Google" id="ProtNLM"/>
    </source>
</evidence>
<proteinExistence type="predicted"/>
<evidence type="ECO:0000313" key="4">
    <source>
        <dbReference type="Proteomes" id="UP000000689"/>
    </source>
</evidence>
<feature type="compositionally biased region" description="Basic and acidic residues" evidence="1">
    <location>
        <begin position="161"/>
        <end position="178"/>
    </location>
</feature>
<gene>
    <name evidence="3" type="primary">NDAI0B03740</name>
    <name evidence="3" type="ordered locus">NDAI_0B03740</name>
</gene>
<reference evidence="3 4" key="1">
    <citation type="journal article" date="2011" name="Proc. Natl. Acad. Sci. U.S.A.">
        <title>Evolutionary erosion of yeast sex chromosomes by mating-type switching accidents.</title>
        <authorList>
            <person name="Gordon J.L."/>
            <person name="Armisen D."/>
            <person name="Proux-Wera E."/>
            <person name="Oheigeartaigh S.S."/>
            <person name="Byrne K.P."/>
            <person name="Wolfe K.H."/>
        </authorList>
    </citation>
    <scope>NUCLEOTIDE SEQUENCE [LARGE SCALE GENOMIC DNA]</scope>
    <source>
        <strain evidence="4">ATCC 10597 / BCRC 20456 / CBS 421 / NBRC 0211 / NRRL Y-12639</strain>
    </source>
</reference>
<dbReference type="AlphaFoldDB" id="G0W6J7"/>